<evidence type="ECO:0000313" key="5">
    <source>
        <dbReference type="Proteomes" id="UP000192257"/>
    </source>
</evidence>
<proteinExistence type="predicted"/>
<dbReference type="InterPro" id="IPR013087">
    <property type="entry name" value="Znf_C2H2_type"/>
</dbReference>
<dbReference type="AlphaFoldDB" id="A0A1X0NTS6"/>
<dbReference type="EMBL" id="NBCO01000018">
    <property type="protein sequence ID" value="ORC88114.1"/>
    <property type="molecule type" value="Genomic_DNA"/>
</dbReference>
<dbReference type="GO" id="GO:0008270">
    <property type="term" value="F:zinc ion binding"/>
    <property type="evidence" value="ECO:0007669"/>
    <property type="project" value="UniProtKB-KW"/>
</dbReference>
<evidence type="ECO:0000256" key="1">
    <source>
        <dbReference type="PROSITE-ProRule" id="PRU00042"/>
    </source>
</evidence>
<accession>A0A1X0NTS6</accession>
<keyword evidence="1" id="KW-0479">Metal-binding</keyword>
<feature type="domain" description="C2H2-type" evidence="3">
    <location>
        <begin position="38"/>
        <end position="65"/>
    </location>
</feature>
<dbReference type="PROSITE" id="PS00028">
    <property type="entry name" value="ZINC_FINGER_C2H2_1"/>
    <property type="match status" value="1"/>
</dbReference>
<keyword evidence="1" id="KW-0863">Zinc-finger</keyword>
<sequence length="98" mass="10917">DSLVIHCRKFHEGEGLPQKSNSTNGQYKTTKTRGLPALVCPSCGHQCMRKSGLTQHRMSRHGYQPIRAHQPTRPMRRNSSASFELHHSSSTASSICDS</sequence>
<name>A0A1X0NTS6_9TRYP</name>
<dbReference type="PROSITE" id="PS50157">
    <property type="entry name" value="ZINC_FINGER_C2H2_2"/>
    <property type="match status" value="1"/>
</dbReference>
<dbReference type="GeneID" id="39986264"/>
<feature type="region of interest" description="Disordered" evidence="2">
    <location>
        <begin position="10"/>
        <end position="29"/>
    </location>
</feature>
<feature type="compositionally biased region" description="Polar residues" evidence="2">
    <location>
        <begin position="18"/>
        <end position="29"/>
    </location>
</feature>
<feature type="non-terminal residue" evidence="4">
    <location>
        <position position="1"/>
    </location>
</feature>
<gene>
    <name evidence="4" type="ORF">TM35_000181710</name>
</gene>
<organism evidence="4 5">
    <name type="scientific">Trypanosoma theileri</name>
    <dbReference type="NCBI Taxonomy" id="67003"/>
    <lineage>
        <taxon>Eukaryota</taxon>
        <taxon>Discoba</taxon>
        <taxon>Euglenozoa</taxon>
        <taxon>Kinetoplastea</taxon>
        <taxon>Metakinetoplastina</taxon>
        <taxon>Trypanosomatida</taxon>
        <taxon>Trypanosomatidae</taxon>
        <taxon>Trypanosoma</taxon>
    </lineage>
</organism>
<keyword evidence="1" id="KW-0862">Zinc</keyword>
<dbReference type="VEuPathDB" id="TriTrypDB:TM35_000181710"/>
<dbReference type="RefSeq" id="XP_028882180.1">
    <property type="nucleotide sequence ID" value="XM_029026484.1"/>
</dbReference>
<feature type="region of interest" description="Disordered" evidence="2">
    <location>
        <begin position="62"/>
        <end position="98"/>
    </location>
</feature>
<comment type="caution">
    <text evidence="4">The sequence shown here is derived from an EMBL/GenBank/DDBJ whole genome shotgun (WGS) entry which is preliminary data.</text>
</comment>
<dbReference type="Proteomes" id="UP000192257">
    <property type="component" value="Unassembled WGS sequence"/>
</dbReference>
<evidence type="ECO:0000256" key="2">
    <source>
        <dbReference type="SAM" id="MobiDB-lite"/>
    </source>
</evidence>
<protein>
    <recommendedName>
        <fullName evidence="3">C2H2-type domain-containing protein</fullName>
    </recommendedName>
</protein>
<reference evidence="4 5" key="1">
    <citation type="submission" date="2017-03" db="EMBL/GenBank/DDBJ databases">
        <title>An alternative strategy for trypanosome survival in the mammalian bloodstream revealed through genome and transcriptome analysis of the ubiquitous bovine parasite Trypanosoma (Megatrypanum) theileri.</title>
        <authorList>
            <person name="Kelly S."/>
            <person name="Ivens A."/>
            <person name="Mott A."/>
            <person name="O'Neill E."/>
            <person name="Emms D."/>
            <person name="Macleod O."/>
            <person name="Voorheis P."/>
            <person name="Matthews J."/>
            <person name="Matthews K."/>
            <person name="Carrington M."/>
        </authorList>
    </citation>
    <scope>NUCLEOTIDE SEQUENCE [LARGE SCALE GENOMIC DNA]</scope>
    <source>
        <strain evidence="4">Edinburgh</strain>
    </source>
</reference>
<evidence type="ECO:0000259" key="3">
    <source>
        <dbReference type="PROSITE" id="PS50157"/>
    </source>
</evidence>
<evidence type="ECO:0000313" key="4">
    <source>
        <dbReference type="EMBL" id="ORC88114.1"/>
    </source>
</evidence>
<keyword evidence="5" id="KW-1185">Reference proteome</keyword>